<dbReference type="EMBL" id="MSFK01000008">
    <property type="protein sequence ID" value="PWY91661.1"/>
    <property type="molecule type" value="Genomic_DNA"/>
</dbReference>
<evidence type="ECO:0000313" key="2">
    <source>
        <dbReference type="Proteomes" id="UP000246702"/>
    </source>
</evidence>
<proteinExistence type="predicted"/>
<protein>
    <submittedName>
        <fullName evidence="1">Uncharacterized protein</fullName>
    </submittedName>
</protein>
<evidence type="ECO:0000313" key="1">
    <source>
        <dbReference type="EMBL" id="PWY91661.1"/>
    </source>
</evidence>
<dbReference type="RefSeq" id="XP_025469389.1">
    <property type="nucleotide sequence ID" value="XM_025607231.1"/>
</dbReference>
<dbReference type="AlphaFoldDB" id="A0A317X0H0"/>
<accession>A0A317X0H0</accession>
<reference evidence="1 2" key="1">
    <citation type="submission" date="2016-12" db="EMBL/GenBank/DDBJ databases">
        <title>The genomes of Aspergillus section Nigri reveals drivers in fungal speciation.</title>
        <authorList>
            <consortium name="DOE Joint Genome Institute"/>
            <person name="Vesth T.C."/>
            <person name="Nybo J."/>
            <person name="Theobald S."/>
            <person name="Brandl J."/>
            <person name="Frisvad J.C."/>
            <person name="Nielsen K.F."/>
            <person name="Lyhne E.K."/>
            <person name="Kogle M.E."/>
            <person name="Kuo A."/>
            <person name="Riley R."/>
            <person name="Clum A."/>
            <person name="Nolan M."/>
            <person name="Lipzen A."/>
            <person name="Salamov A."/>
            <person name="Henrissat B."/>
            <person name="Wiebenga A."/>
            <person name="De Vries R.P."/>
            <person name="Grigoriev I.V."/>
            <person name="Mortensen U.H."/>
            <person name="Andersen M.R."/>
            <person name="Baker S.E."/>
        </authorList>
    </citation>
    <scope>NUCLEOTIDE SEQUENCE [LARGE SCALE GENOMIC DNA]</scope>
    <source>
        <strain evidence="1 2">CBS 115572</strain>
    </source>
</reference>
<dbReference type="Proteomes" id="UP000246702">
    <property type="component" value="Unassembled WGS sequence"/>
</dbReference>
<gene>
    <name evidence="1" type="ORF">BO94DRAFT_375991</name>
</gene>
<keyword evidence="2" id="KW-1185">Reference proteome</keyword>
<comment type="caution">
    <text evidence="1">The sequence shown here is derived from an EMBL/GenBank/DDBJ whole genome shotgun (WGS) entry which is preliminary data.</text>
</comment>
<organism evidence="1 2">
    <name type="scientific">Aspergillus sclerotioniger CBS 115572</name>
    <dbReference type="NCBI Taxonomy" id="1450535"/>
    <lineage>
        <taxon>Eukaryota</taxon>
        <taxon>Fungi</taxon>
        <taxon>Dikarya</taxon>
        <taxon>Ascomycota</taxon>
        <taxon>Pezizomycotina</taxon>
        <taxon>Eurotiomycetes</taxon>
        <taxon>Eurotiomycetidae</taxon>
        <taxon>Eurotiales</taxon>
        <taxon>Aspergillaceae</taxon>
        <taxon>Aspergillus</taxon>
        <taxon>Aspergillus subgen. Circumdati</taxon>
    </lineage>
</organism>
<sequence length="169" mass="19364">MQEIDWRANLKNVHCRERWTMLIHIPTLRGFLDTTHGNYRCCREAGDIDRWWPLGTQLDCPWHWGWRSTRGPVRLLAEDITMTHRWTWKFPIGRSAPLSRGWDAAPGESPHESLRLDASRRVEIRSTGHNPSSLCPSAVCLCTAIGHIDSVDGCSLWPCRMRPSPSGPQ</sequence>
<dbReference type="GeneID" id="37109374"/>
<name>A0A317X0H0_9EURO</name>